<dbReference type="GO" id="GO:0005524">
    <property type="term" value="F:ATP binding"/>
    <property type="evidence" value="ECO:0007669"/>
    <property type="project" value="UniProtKB-UniRule"/>
</dbReference>
<evidence type="ECO:0000256" key="9">
    <source>
        <dbReference type="ARBA" id="ARBA00048988"/>
    </source>
</evidence>
<evidence type="ECO:0000256" key="5">
    <source>
        <dbReference type="ARBA" id="ARBA00022840"/>
    </source>
</evidence>
<dbReference type="SUPFAM" id="SSF52540">
    <property type="entry name" value="P-loop containing nucleoside triphosphate hydrolases"/>
    <property type="match status" value="1"/>
</dbReference>
<evidence type="ECO:0000313" key="13">
    <source>
        <dbReference type="EMBL" id="GGF87136.1"/>
    </source>
</evidence>
<dbReference type="GO" id="GO:0043138">
    <property type="term" value="F:3'-5' DNA helicase activity"/>
    <property type="evidence" value="ECO:0007669"/>
    <property type="project" value="UniProtKB-EC"/>
</dbReference>
<dbReference type="Gene3D" id="3.40.50.300">
    <property type="entry name" value="P-loop containing nucleotide triphosphate hydrolases"/>
    <property type="match status" value="2"/>
</dbReference>
<reference evidence="13" key="1">
    <citation type="journal article" date="2014" name="Int. J. Syst. Evol. Microbiol.">
        <title>Complete genome sequence of Corynebacterium casei LMG S-19264T (=DSM 44701T), isolated from a smear-ripened cheese.</title>
        <authorList>
            <consortium name="US DOE Joint Genome Institute (JGI-PGF)"/>
            <person name="Walter F."/>
            <person name="Albersmeier A."/>
            <person name="Kalinowski J."/>
            <person name="Ruckert C."/>
        </authorList>
    </citation>
    <scope>NUCLEOTIDE SEQUENCE</scope>
    <source>
        <strain evidence="13">CGMCC 1.12181</strain>
    </source>
</reference>
<evidence type="ECO:0000256" key="8">
    <source>
        <dbReference type="ARBA" id="ARBA00034808"/>
    </source>
</evidence>
<dbReference type="RefSeq" id="WP_188364122.1">
    <property type="nucleotide sequence ID" value="NZ_BAABJF010000032.1"/>
</dbReference>
<evidence type="ECO:0000313" key="14">
    <source>
        <dbReference type="Proteomes" id="UP000605253"/>
    </source>
</evidence>
<dbReference type="InterPro" id="IPR014017">
    <property type="entry name" value="DNA_helicase_UvrD-like_C"/>
</dbReference>
<dbReference type="InterPro" id="IPR014016">
    <property type="entry name" value="UvrD-like_ATP-bd"/>
</dbReference>
<dbReference type="GO" id="GO:0016787">
    <property type="term" value="F:hydrolase activity"/>
    <property type="evidence" value="ECO:0007669"/>
    <property type="project" value="UniProtKB-UniRule"/>
</dbReference>
<comment type="caution">
    <text evidence="13">The sequence shown here is derived from an EMBL/GenBank/DDBJ whole genome shotgun (WGS) entry which is preliminary data.</text>
</comment>
<feature type="domain" description="UvrD-like helicase ATP-binding" evidence="11">
    <location>
        <begin position="1"/>
        <end position="270"/>
    </location>
</feature>
<evidence type="ECO:0000259" key="11">
    <source>
        <dbReference type="PROSITE" id="PS51198"/>
    </source>
</evidence>
<keyword evidence="6" id="KW-0413">Isomerase</keyword>
<organism evidence="13 14">
    <name type="scientific">Marinicella pacifica</name>
    <dbReference type="NCBI Taxonomy" id="1171543"/>
    <lineage>
        <taxon>Bacteria</taxon>
        <taxon>Pseudomonadati</taxon>
        <taxon>Pseudomonadota</taxon>
        <taxon>Gammaproteobacteria</taxon>
        <taxon>Lysobacterales</taxon>
        <taxon>Marinicellaceae</taxon>
        <taxon>Marinicella</taxon>
    </lineage>
</organism>
<dbReference type="PROSITE" id="PS51217">
    <property type="entry name" value="UVRD_HELICASE_CTER"/>
    <property type="match status" value="1"/>
</dbReference>
<keyword evidence="14" id="KW-1185">Reference proteome</keyword>
<comment type="similarity">
    <text evidence="1">Belongs to the helicase family. UvrD subfamily.</text>
</comment>
<dbReference type="InterPro" id="IPR000212">
    <property type="entry name" value="DNA_helicase_UvrD/REP"/>
</dbReference>
<evidence type="ECO:0000256" key="6">
    <source>
        <dbReference type="ARBA" id="ARBA00023235"/>
    </source>
</evidence>
<dbReference type="Gene3D" id="1.10.486.10">
    <property type="entry name" value="PCRA, domain 4"/>
    <property type="match status" value="1"/>
</dbReference>
<keyword evidence="2 10" id="KW-0547">Nucleotide-binding</keyword>
<dbReference type="InterPro" id="IPR013986">
    <property type="entry name" value="DExx_box_DNA_helicase_dom_sf"/>
</dbReference>
<dbReference type="PROSITE" id="PS51198">
    <property type="entry name" value="UVRD_HELICASE_ATP_BIND"/>
    <property type="match status" value="1"/>
</dbReference>
<feature type="binding site" evidence="10">
    <location>
        <begin position="21"/>
        <end position="28"/>
    </location>
    <ligand>
        <name>ATP</name>
        <dbReference type="ChEBI" id="CHEBI:30616"/>
    </ligand>
</feature>
<dbReference type="InterPro" id="IPR027417">
    <property type="entry name" value="P-loop_NTPase"/>
</dbReference>
<dbReference type="GO" id="GO:0005829">
    <property type="term" value="C:cytosol"/>
    <property type="evidence" value="ECO:0007669"/>
    <property type="project" value="TreeGrafter"/>
</dbReference>
<sequence>MLNQHQDAAVRHLCSPLLVLSGAGCGKTRVIVEKMLHIVNSGFCDPENLYAITFTNKAAREMQQRLSQRYQQSSLIHISTFHALGLHLLKTEVKHTNLHSGFSILDPSECNRILQNLVPRGLKKQLVYELQWQISEWKNAGLKPADVYSQNPLNRAIYQRYIDYMNSINAVDFDDLIARSLWLLQDNESIQQRWQKKIAYLLVDEYQDTNACQYQLIKALTAHHRGLTCVGDDDQSIYGWRGARPENLALLADDFEDLTLIKLEQNYRSTATILKAADAVVQNNPHPFSKTIWSDLGEGELIDIRTFDSAQQEAEQIASDIQFALQNGHHSAGDYGILYRSNRQARLLEQALRRQQIPYHISGGRSFFDYTEIKDLMAYLRLLANPQDNTAFLRIINTPRRGLGMQTIKHIAERAGQTQKPFFAFISQTKLSHHFETRVAQKLHAFQQMMSGLMQSKQSAEKIFAQLINHIDYLNWAQHNTANQAAKITKRKLITDFMRWIDALCAHKHVSVDDLVGFLSLQNEPDENSKTGVALMTLHAAKGLEFEQVYMIGVEEGLLPHANCLEEADDKTAALAEERRLMYVGMTRAQSKLTLSYVTQRKQRHNQERITVGPSRFIAEIPEKFIMKADSATHKAKTKQNFAALKARLQ</sequence>
<dbReference type="AlphaFoldDB" id="A0A917CIS5"/>
<evidence type="ECO:0000256" key="4">
    <source>
        <dbReference type="ARBA" id="ARBA00022806"/>
    </source>
</evidence>
<keyword evidence="4 10" id="KW-0347">Helicase</keyword>
<accession>A0A917CIS5</accession>
<evidence type="ECO:0000256" key="3">
    <source>
        <dbReference type="ARBA" id="ARBA00022801"/>
    </source>
</evidence>
<keyword evidence="5 10" id="KW-0067">ATP-binding</keyword>
<evidence type="ECO:0000256" key="7">
    <source>
        <dbReference type="ARBA" id="ARBA00034617"/>
    </source>
</evidence>
<protein>
    <recommendedName>
        <fullName evidence="8">DNA 3'-5' helicase</fullName>
        <ecNumber evidence="8">5.6.2.4</ecNumber>
    </recommendedName>
</protein>
<evidence type="ECO:0000256" key="10">
    <source>
        <dbReference type="PROSITE-ProRule" id="PRU00560"/>
    </source>
</evidence>
<feature type="domain" description="UvrD-like helicase C-terminal" evidence="12">
    <location>
        <begin position="271"/>
        <end position="543"/>
    </location>
</feature>
<evidence type="ECO:0000256" key="2">
    <source>
        <dbReference type="ARBA" id="ARBA00022741"/>
    </source>
</evidence>
<dbReference type="EC" id="5.6.2.4" evidence="8"/>
<evidence type="ECO:0000256" key="1">
    <source>
        <dbReference type="ARBA" id="ARBA00009922"/>
    </source>
</evidence>
<dbReference type="CDD" id="cd17932">
    <property type="entry name" value="DEXQc_UvrD"/>
    <property type="match status" value="1"/>
</dbReference>
<dbReference type="EMBL" id="BMEO01000002">
    <property type="protein sequence ID" value="GGF87136.1"/>
    <property type="molecule type" value="Genomic_DNA"/>
</dbReference>
<dbReference type="Proteomes" id="UP000605253">
    <property type="component" value="Unassembled WGS sequence"/>
</dbReference>
<gene>
    <name evidence="13" type="primary">rep</name>
    <name evidence="13" type="ORF">GCM10011365_05250</name>
</gene>
<dbReference type="CDD" id="cd18807">
    <property type="entry name" value="SF1_C_UvrD"/>
    <property type="match status" value="1"/>
</dbReference>
<dbReference type="Pfam" id="PF00580">
    <property type="entry name" value="UvrD-helicase"/>
    <property type="match status" value="1"/>
</dbReference>
<comment type="catalytic activity">
    <reaction evidence="9">
        <text>ATP + H2O = ADP + phosphate + H(+)</text>
        <dbReference type="Rhea" id="RHEA:13065"/>
        <dbReference type="ChEBI" id="CHEBI:15377"/>
        <dbReference type="ChEBI" id="CHEBI:15378"/>
        <dbReference type="ChEBI" id="CHEBI:30616"/>
        <dbReference type="ChEBI" id="CHEBI:43474"/>
        <dbReference type="ChEBI" id="CHEBI:456216"/>
        <dbReference type="EC" id="5.6.2.4"/>
    </reaction>
</comment>
<dbReference type="PANTHER" id="PTHR11070">
    <property type="entry name" value="UVRD / RECB / PCRA DNA HELICASE FAMILY MEMBER"/>
    <property type="match status" value="1"/>
</dbReference>
<evidence type="ECO:0000259" key="12">
    <source>
        <dbReference type="PROSITE" id="PS51217"/>
    </source>
</evidence>
<comment type="catalytic activity">
    <reaction evidence="7">
        <text>Couples ATP hydrolysis with the unwinding of duplex DNA by translocating in the 3'-5' direction.</text>
        <dbReference type="EC" id="5.6.2.4"/>
    </reaction>
</comment>
<dbReference type="Gene3D" id="1.10.10.160">
    <property type="match status" value="1"/>
</dbReference>
<dbReference type="Pfam" id="PF13361">
    <property type="entry name" value="UvrD_C"/>
    <property type="match status" value="1"/>
</dbReference>
<reference evidence="13" key="2">
    <citation type="submission" date="2020-09" db="EMBL/GenBank/DDBJ databases">
        <authorList>
            <person name="Sun Q."/>
            <person name="Zhou Y."/>
        </authorList>
    </citation>
    <scope>NUCLEOTIDE SEQUENCE</scope>
    <source>
        <strain evidence="13">CGMCC 1.12181</strain>
    </source>
</reference>
<name>A0A917CIS5_9GAMM</name>
<dbReference type="GO" id="GO:0003677">
    <property type="term" value="F:DNA binding"/>
    <property type="evidence" value="ECO:0007669"/>
    <property type="project" value="InterPro"/>
</dbReference>
<dbReference type="PANTHER" id="PTHR11070:SF64">
    <property type="entry name" value="ATP-DEPENDENT DNA HELICASE REP"/>
    <property type="match status" value="1"/>
</dbReference>
<dbReference type="GO" id="GO:0000725">
    <property type="term" value="P:recombinational repair"/>
    <property type="evidence" value="ECO:0007669"/>
    <property type="project" value="TreeGrafter"/>
</dbReference>
<proteinExistence type="inferred from homology"/>
<keyword evidence="3 10" id="KW-0378">Hydrolase</keyword>